<evidence type="ECO:0000259" key="2">
    <source>
        <dbReference type="PROSITE" id="PS51737"/>
    </source>
</evidence>
<name>A0AAX0QTA9_9STAP</name>
<dbReference type="Gene3D" id="3.40.50.1390">
    <property type="entry name" value="Resolvase, N-terminal catalytic domain"/>
    <property type="match status" value="1"/>
</dbReference>
<keyword evidence="6" id="KW-1185">Reference proteome</keyword>
<reference evidence="4 6" key="2">
    <citation type="submission" date="2017-06" db="EMBL/GenBank/DDBJ databases">
        <title>Identification of a new gene, sdsY, involved in staphylococcal internalization in non-professional phagocytic cells (NPPCs).</title>
        <authorList>
            <person name="Maali Y."/>
            <person name="Martins-Simoes P."/>
            <person name="Trouillet-Assant S."/>
            <person name="Laurent F."/>
            <person name="Diot A."/>
            <person name="Verhoeven P."/>
            <person name="Bouvard D."/>
            <person name="Vandenesch F."/>
            <person name="Bes M."/>
        </authorList>
    </citation>
    <scope>NUCLEOTIDE SEQUENCE [LARGE SCALE GENOMIC DNA]</scope>
    <source>
        <strain evidence="4 6">Heidy</strain>
    </source>
</reference>
<dbReference type="PROSITE" id="PS51737">
    <property type="entry name" value="RECOMBINASE_DNA_BIND"/>
    <property type="match status" value="1"/>
</dbReference>
<comment type="caution">
    <text evidence="3">The sequence shown here is derived from an EMBL/GenBank/DDBJ whole genome shotgun (WGS) entry which is preliminary data.</text>
</comment>
<dbReference type="EMBL" id="NIPK01000002">
    <property type="protein sequence ID" value="RIZ56311.1"/>
    <property type="molecule type" value="Genomic_DNA"/>
</dbReference>
<dbReference type="Pfam" id="PF07508">
    <property type="entry name" value="Recombinase"/>
    <property type="match status" value="1"/>
</dbReference>
<evidence type="ECO:0000259" key="1">
    <source>
        <dbReference type="PROSITE" id="PS51736"/>
    </source>
</evidence>
<evidence type="ECO:0008006" key="7">
    <source>
        <dbReference type="Google" id="ProtNLM"/>
    </source>
</evidence>
<dbReference type="Proteomes" id="UP000217473">
    <property type="component" value="Unassembled WGS sequence"/>
</dbReference>
<dbReference type="Gene3D" id="3.90.1750.20">
    <property type="entry name" value="Putative Large Serine Recombinase, Chain B, Domain 2"/>
    <property type="match status" value="1"/>
</dbReference>
<reference evidence="3 5" key="1">
    <citation type="journal article" date="2017" name="PLoS ONE">
        <title>Development of a real-time PCR for detection of Staphylococcus pseudintermedius using a novel automated comparison of whole-genome sequences.</title>
        <authorList>
            <person name="Verstappen K.M."/>
            <person name="Huijbregts L."/>
            <person name="Spaninks M."/>
            <person name="Wagenaar J.A."/>
            <person name="Fluit A.C."/>
            <person name="Duim B."/>
        </authorList>
    </citation>
    <scope>NUCLEOTIDE SEQUENCE [LARGE SCALE GENOMIC DNA]</scope>
    <source>
        <strain evidence="3 5">15S02591-1</strain>
    </source>
</reference>
<dbReference type="Pfam" id="PF00239">
    <property type="entry name" value="Resolvase"/>
    <property type="match status" value="1"/>
</dbReference>
<dbReference type="PANTHER" id="PTHR30461:SF23">
    <property type="entry name" value="DNA RECOMBINASE-RELATED"/>
    <property type="match status" value="1"/>
</dbReference>
<dbReference type="InterPro" id="IPR038109">
    <property type="entry name" value="DNA_bind_recomb_sf"/>
</dbReference>
<dbReference type="SUPFAM" id="SSF53041">
    <property type="entry name" value="Resolvase-like"/>
    <property type="match status" value="1"/>
</dbReference>
<dbReference type="InterPro" id="IPR036162">
    <property type="entry name" value="Resolvase-like_N_sf"/>
</dbReference>
<evidence type="ECO:0000313" key="6">
    <source>
        <dbReference type="Proteomes" id="UP000266198"/>
    </source>
</evidence>
<dbReference type="EMBL" id="MWUR01000010">
    <property type="protein sequence ID" value="PCF50057.1"/>
    <property type="molecule type" value="Genomic_DNA"/>
</dbReference>
<dbReference type="Proteomes" id="UP000266198">
    <property type="component" value="Unassembled WGS sequence"/>
</dbReference>
<dbReference type="GO" id="GO:0003677">
    <property type="term" value="F:DNA binding"/>
    <property type="evidence" value="ECO:0007669"/>
    <property type="project" value="InterPro"/>
</dbReference>
<evidence type="ECO:0000313" key="5">
    <source>
        <dbReference type="Proteomes" id="UP000217473"/>
    </source>
</evidence>
<gene>
    <name evidence="3" type="ORF">B5C07_07560</name>
    <name evidence="4" type="ORF">CDL68_01865</name>
</gene>
<dbReference type="PANTHER" id="PTHR30461">
    <property type="entry name" value="DNA-INVERTASE FROM LAMBDOID PROPHAGE"/>
    <property type="match status" value="1"/>
</dbReference>
<dbReference type="PROSITE" id="PS51736">
    <property type="entry name" value="RECOMBINASES_3"/>
    <property type="match status" value="1"/>
</dbReference>
<evidence type="ECO:0000313" key="4">
    <source>
        <dbReference type="EMBL" id="RIZ56311.1"/>
    </source>
</evidence>
<dbReference type="RefSeq" id="WP_096597314.1">
    <property type="nucleotide sequence ID" value="NZ_LR134263.1"/>
</dbReference>
<dbReference type="AlphaFoldDB" id="A0AAX0QTA9"/>
<evidence type="ECO:0000313" key="3">
    <source>
        <dbReference type="EMBL" id="PCF50057.1"/>
    </source>
</evidence>
<protein>
    <recommendedName>
        <fullName evidence="7">Recombinase family protein</fullName>
    </recommendedName>
</protein>
<dbReference type="CDD" id="cd00338">
    <property type="entry name" value="Ser_Recombinase"/>
    <property type="match status" value="1"/>
</dbReference>
<dbReference type="InterPro" id="IPR050639">
    <property type="entry name" value="SSR_resolvase"/>
</dbReference>
<dbReference type="InterPro" id="IPR006119">
    <property type="entry name" value="Resolv_N"/>
</dbReference>
<organism evidence="3 5">
    <name type="scientific">Staphylococcus delphini</name>
    <dbReference type="NCBI Taxonomy" id="53344"/>
    <lineage>
        <taxon>Bacteria</taxon>
        <taxon>Bacillati</taxon>
        <taxon>Bacillota</taxon>
        <taxon>Bacilli</taxon>
        <taxon>Bacillales</taxon>
        <taxon>Staphylococcaceae</taxon>
        <taxon>Staphylococcus</taxon>
        <taxon>Staphylococcus intermedius group</taxon>
    </lineage>
</organism>
<proteinExistence type="predicted"/>
<sequence length="519" mass="60258">MNNIMSGYYDELDNQESQIQNVAIYARKSRADEGEKDLANHLLRLKARCDLNEWRYEIYKEIGSGSTIDDRPEMIRLLNDVQTGVYDAVVVVDLDRLSRGKGADLDRILGIFRNNNVKIVQESPYEVYNLANSDHAQMLEMKMFFGNMELMQSKKRFREGRRLARHLGKWVSGQAPLGYDIDRKTTKLVINEKEKEIIDLMKELYLVANYNGVEIAEELNSKGYKTKRGKLFTSSSVYKTLKNETYTGTTVYNKSRGNHRNSKDLYSSGLPFERLDESEWKRNYNTHEPIISKQEYQQIIEKINENKYVREDKGRRSALSGLCYTPEGLLYTNGNYDRHTKMPKNITVKNRKATEAENYIAVPIMLVESVILESLKILEEEIMEMLDSDDNTKLVEQLESRAEKISKEVIKIEDEIMRIQDGFLSGLFDAKEAKEIKEKKLKIITKKKSEIEGIKGEIDKVSKSKNITKLERINNFYNKIETTTDVNELNQIYKRLINKIIVSRTVNNPNVVNIKVNFK</sequence>
<accession>A0AAX0QTA9</accession>
<dbReference type="GO" id="GO:0000150">
    <property type="term" value="F:DNA strand exchange activity"/>
    <property type="evidence" value="ECO:0007669"/>
    <property type="project" value="InterPro"/>
</dbReference>
<feature type="domain" description="Recombinase" evidence="2">
    <location>
        <begin position="176"/>
        <end position="309"/>
    </location>
</feature>
<dbReference type="SMART" id="SM00857">
    <property type="entry name" value="Resolvase"/>
    <property type="match status" value="1"/>
</dbReference>
<feature type="domain" description="Resolvase/invertase-type recombinase catalytic" evidence="1">
    <location>
        <begin position="21"/>
        <end position="168"/>
    </location>
</feature>
<dbReference type="InterPro" id="IPR011109">
    <property type="entry name" value="DNA_bind_recombinase_dom"/>
</dbReference>